<organism evidence="4">
    <name type="scientific">Schistocephalus solidus</name>
    <name type="common">Tapeworm</name>
    <dbReference type="NCBI Taxonomy" id="70667"/>
    <lineage>
        <taxon>Eukaryota</taxon>
        <taxon>Metazoa</taxon>
        <taxon>Spiralia</taxon>
        <taxon>Lophotrochozoa</taxon>
        <taxon>Platyhelminthes</taxon>
        <taxon>Cestoda</taxon>
        <taxon>Eucestoda</taxon>
        <taxon>Diphyllobothriidea</taxon>
        <taxon>Diphyllobothriidae</taxon>
        <taxon>Schistocephalus</taxon>
    </lineage>
</organism>
<sequence>MSEKGQHVEEWVRRNPHGLQPLSTYPEDYPPMGRLNYNVPPIRLTLEDSPTALIPEPFWHGYTGARTHFVQQPMPSNAQFLLTGGYAPRREGVSAVVTESPKPVHDLPPSVPCSTVTVAAMAGKDSMTTVIRPQIHPIQVDVSDSRLWRFDGRDHTFKTV</sequence>
<dbReference type="OrthoDB" id="6240860at2759"/>
<reference evidence="2 3" key="2">
    <citation type="submission" date="2018-11" db="EMBL/GenBank/DDBJ databases">
        <authorList>
            <consortium name="Pathogen Informatics"/>
        </authorList>
    </citation>
    <scope>NUCLEOTIDE SEQUENCE [LARGE SCALE GENOMIC DNA]</scope>
    <source>
        <strain evidence="2 3">NST_G2</strain>
    </source>
</reference>
<evidence type="ECO:0000313" key="2">
    <source>
        <dbReference type="EMBL" id="VDM01904.1"/>
    </source>
</evidence>
<dbReference type="WBParaSite" id="SSLN_0001610901-mRNA-1">
    <property type="protein sequence ID" value="SSLN_0001610901-mRNA-1"/>
    <property type="gene ID" value="SSLN_0001610901"/>
</dbReference>
<dbReference type="Proteomes" id="UP000275846">
    <property type="component" value="Unassembled WGS sequence"/>
</dbReference>
<evidence type="ECO:0000256" key="1">
    <source>
        <dbReference type="SAM" id="MobiDB-lite"/>
    </source>
</evidence>
<evidence type="ECO:0000313" key="4">
    <source>
        <dbReference type="WBParaSite" id="SSLN_0001610901-mRNA-1"/>
    </source>
</evidence>
<keyword evidence="3" id="KW-1185">Reference proteome</keyword>
<feature type="region of interest" description="Disordered" evidence="1">
    <location>
        <begin position="1"/>
        <end position="27"/>
    </location>
</feature>
<feature type="compositionally biased region" description="Basic and acidic residues" evidence="1">
    <location>
        <begin position="1"/>
        <end position="13"/>
    </location>
</feature>
<gene>
    <name evidence="2" type="ORF">SSLN_LOCUS15518</name>
</gene>
<reference evidence="4" key="1">
    <citation type="submission" date="2016-06" db="UniProtKB">
        <authorList>
            <consortium name="WormBaseParasite"/>
        </authorList>
    </citation>
    <scope>IDENTIFICATION</scope>
</reference>
<protein>
    <submittedName>
        <fullName evidence="2 4">Uncharacterized protein</fullName>
    </submittedName>
</protein>
<dbReference type="EMBL" id="UYSU01040031">
    <property type="protein sequence ID" value="VDM01904.1"/>
    <property type="molecule type" value="Genomic_DNA"/>
</dbReference>
<evidence type="ECO:0000313" key="3">
    <source>
        <dbReference type="Proteomes" id="UP000275846"/>
    </source>
</evidence>
<dbReference type="AlphaFoldDB" id="A0A183TGC0"/>
<proteinExistence type="predicted"/>
<name>A0A183TGC0_SCHSO</name>
<accession>A0A183TGC0</accession>